<evidence type="ECO:0000259" key="2">
    <source>
        <dbReference type="Pfam" id="PF13449"/>
    </source>
</evidence>
<dbReference type="EMBL" id="JAHQZT010000006">
    <property type="protein sequence ID" value="MBV0932860.1"/>
    <property type="molecule type" value="Genomic_DNA"/>
</dbReference>
<dbReference type="PANTHER" id="PTHR46928:SF1">
    <property type="entry name" value="MESENCHYME-SPECIFIC CELL SURFACE GLYCOPROTEIN"/>
    <property type="match status" value="1"/>
</dbReference>
<keyword evidence="4" id="KW-1185">Reference proteome</keyword>
<dbReference type="InterPro" id="IPR052956">
    <property type="entry name" value="Mesenchyme-surface_protein"/>
</dbReference>
<gene>
    <name evidence="3" type="ORF">KTN04_05855</name>
</gene>
<feature type="chain" id="PRO_5045521791" evidence="1">
    <location>
        <begin position="23"/>
        <end position="720"/>
    </location>
</feature>
<protein>
    <submittedName>
        <fullName evidence="3">Esterase-like activity of phytase family protein</fullName>
    </submittedName>
</protein>
<organism evidence="3 4">
    <name type="scientific">Marinobacterium weihaiense</name>
    <dbReference type="NCBI Taxonomy" id="2851016"/>
    <lineage>
        <taxon>Bacteria</taxon>
        <taxon>Pseudomonadati</taxon>
        <taxon>Pseudomonadota</taxon>
        <taxon>Gammaproteobacteria</taxon>
        <taxon>Oceanospirillales</taxon>
        <taxon>Oceanospirillaceae</taxon>
        <taxon>Marinobacterium</taxon>
    </lineage>
</organism>
<feature type="domain" description="Phytase-like" evidence="2">
    <location>
        <begin position="443"/>
        <end position="703"/>
    </location>
</feature>
<dbReference type="PANTHER" id="PTHR46928">
    <property type="entry name" value="MESENCHYME-SPECIFIC CELL SURFACE GLYCOPROTEIN"/>
    <property type="match status" value="1"/>
</dbReference>
<accession>A0ABS6M9F1</accession>
<evidence type="ECO:0000256" key="1">
    <source>
        <dbReference type="SAM" id="SignalP"/>
    </source>
</evidence>
<comment type="caution">
    <text evidence="3">The sequence shown here is derived from an EMBL/GenBank/DDBJ whole genome shotgun (WGS) entry which is preliminary data.</text>
</comment>
<evidence type="ECO:0000313" key="4">
    <source>
        <dbReference type="Proteomes" id="UP000755551"/>
    </source>
</evidence>
<dbReference type="RefSeq" id="WP_217334289.1">
    <property type="nucleotide sequence ID" value="NZ_JAHQZT010000006.1"/>
</dbReference>
<keyword evidence="1" id="KW-0732">Signal</keyword>
<proteinExistence type="predicted"/>
<evidence type="ECO:0000313" key="3">
    <source>
        <dbReference type="EMBL" id="MBV0932860.1"/>
    </source>
</evidence>
<name>A0ABS6M9F1_9GAMM</name>
<dbReference type="Proteomes" id="UP000755551">
    <property type="component" value="Unassembled WGS sequence"/>
</dbReference>
<sequence length="720" mass="77642">MKYLASRISILALAVAAAGAQADSFNRLASFPVSQNLPADTPTQETSAEIIAASADGMMLAYSDSPREGIGFIDMRRADKPMPGGFVALSGEPTSVAALGQGFVTAVNTSKRYTAPSGFLTRVAPDGEQGERCDLGGQPDSVAVSKDQRFVAVAIENERDEDLNDGALPQLPAGNLVIVPMKQGVLDCRNLKTVDLTGLAAIAPTDPEPEFVDFNELNEIVVTLQENNHLVVVDAASGRVINHFSAGATDLKQIDTRKDGALTFTEHLEGVKREPDAVKWLDSERFVIANEGDYQGGARGFSIFHKDGRLLFESGAAFEHEVVRAGHYPDKRSGKKGNEPEGLEVARFGEDTYIFVLSERGSVIGVYRDTGKAPEFVQLLPSGIAPESAVAIPARGLLVSANEKDLIEEGGPRAHVMMFRLSTGEPEYPQLISGNDSAGAPIGWGALSGLAADPQQPGILYAVNDSYYKHQPRLFRIDANAEPARILSAIDITRDGKPAQKLDLEGLTPDGQGGFWLASEGNAKKEVPHALLHVNAEGEIQQTLALPEQLLQHQTRFGAEGIALAGDTLWVAIQRPWTDDPAHHAKLLAYNLTSRQWGAVHYPLERVDQGWVGLSDLELHNGHLYVIERDNRIGDQAQVKRLYKIALNSLTPAPLGETLPVVSKTLVRDLTADLQQLNGYVTDKVEGFAVDARGTGYLVTDNDGVDDSSGETLWFSVHDL</sequence>
<dbReference type="Pfam" id="PF13449">
    <property type="entry name" value="Phytase-like"/>
    <property type="match status" value="1"/>
</dbReference>
<reference evidence="3 4" key="1">
    <citation type="submission" date="2021-06" db="EMBL/GenBank/DDBJ databases">
        <title>Bacterium isolated from marine sediment.</title>
        <authorList>
            <person name="Zhu K.-L."/>
            <person name="Du Z.-J."/>
            <person name="Liang Q.-Y."/>
        </authorList>
    </citation>
    <scope>NUCLEOTIDE SEQUENCE [LARGE SCALE GENOMIC DNA]</scope>
    <source>
        <strain evidence="3 4">A346</strain>
    </source>
</reference>
<feature type="signal peptide" evidence="1">
    <location>
        <begin position="1"/>
        <end position="22"/>
    </location>
</feature>
<dbReference type="InterPro" id="IPR027372">
    <property type="entry name" value="Phytase-like_dom"/>
</dbReference>